<evidence type="ECO:0000256" key="3">
    <source>
        <dbReference type="ARBA" id="ARBA00022630"/>
    </source>
</evidence>
<proteinExistence type="inferred from homology"/>
<dbReference type="PANTHER" id="PTHR11552:SF147">
    <property type="entry name" value="CHOLINE DEHYDROGENASE, MITOCHONDRIAL"/>
    <property type="match status" value="1"/>
</dbReference>
<gene>
    <name evidence="6" type="ORF">AVEN_43777_1</name>
</gene>
<dbReference type="GO" id="GO:0016614">
    <property type="term" value="F:oxidoreductase activity, acting on CH-OH group of donors"/>
    <property type="evidence" value="ECO:0007669"/>
    <property type="project" value="InterPro"/>
</dbReference>
<evidence type="ECO:0000313" key="6">
    <source>
        <dbReference type="EMBL" id="GBN07348.1"/>
    </source>
</evidence>
<accession>A0A4Y2KYF6</accession>
<dbReference type="SUPFAM" id="SSF51905">
    <property type="entry name" value="FAD/NAD(P)-binding domain"/>
    <property type="match status" value="1"/>
</dbReference>
<evidence type="ECO:0000256" key="2">
    <source>
        <dbReference type="ARBA" id="ARBA00010790"/>
    </source>
</evidence>
<dbReference type="InterPro" id="IPR036188">
    <property type="entry name" value="FAD/NAD-bd_sf"/>
</dbReference>
<dbReference type="EMBL" id="BGPR01196957">
    <property type="protein sequence ID" value="GBN07348.1"/>
    <property type="molecule type" value="Genomic_DNA"/>
</dbReference>
<dbReference type="InterPro" id="IPR012132">
    <property type="entry name" value="GMC_OxRdtase"/>
</dbReference>
<keyword evidence="4" id="KW-0274">FAD</keyword>
<comment type="caution">
    <text evidence="6">The sequence shown here is derived from an EMBL/GenBank/DDBJ whole genome shotgun (WGS) entry which is preliminary data.</text>
</comment>
<name>A0A4Y2KYF6_ARAVE</name>
<reference evidence="6 7" key="1">
    <citation type="journal article" date="2019" name="Sci. Rep.">
        <title>Orb-weaving spider Araneus ventricosus genome elucidates the spidroin gene catalogue.</title>
        <authorList>
            <person name="Kono N."/>
            <person name="Nakamura H."/>
            <person name="Ohtoshi R."/>
            <person name="Moran D.A.P."/>
            <person name="Shinohara A."/>
            <person name="Yoshida Y."/>
            <person name="Fujiwara M."/>
            <person name="Mori M."/>
            <person name="Tomita M."/>
            <person name="Arakawa K."/>
        </authorList>
    </citation>
    <scope>NUCLEOTIDE SEQUENCE [LARGE SCALE GENOMIC DNA]</scope>
</reference>
<feature type="non-terminal residue" evidence="6">
    <location>
        <position position="61"/>
    </location>
</feature>
<evidence type="ECO:0000256" key="4">
    <source>
        <dbReference type="ARBA" id="ARBA00022827"/>
    </source>
</evidence>
<dbReference type="AlphaFoldDB" id="A0A4Y2KYF6"/>
<comment type="similarity">
    <text evidence="2">Belongs to the GMC oxidoreductase family.</text>
</comment>
<dbReference type="GO" id="GO:0050660">
    <property type="term" value="F:flavin adenine dinucleotide binding"/>
    <property type="evidence" value="ECO:0007669"/>
    <property type="project" value="InterPro"/>
</dbReference>
<feature type="domain" description="Glucose-methanol-choline oxidoreductase N-terminal" evidence="5">
    <location>
        <begin position="6"/>
        <end position="56"/>
    </location>
</feature>
<organism evidence="6 7">
    <name type="scientific">Araneus ventricosus</name>
    <name type="common">Orbweaver spider</name>
    <name type="synonym">Epeira ventricosa</name>
    <dbReference type="NCBI Taxonomy" id="182803"/>
    <lineage>
        <taxon>Eukaryota</taxon>
        <taxon>Metazoa</taxon>
        <taxon>Ecdysozoa</taxon>
        <taxon>Arthropoda</taxon>
        <taxon>Chelicerata</taxon>
        <taxon>Arachnida</taxon>
        <taxon>Araneae</taxon>
        <taxon>Araneomorphae</taxon>
        <taxon>Entelegynae</taxon>
        <taxon>Araneoidea</taxon>
        <taxon>Araneidae</taxon>
        <taxon>Araneus</taxon>
    </lineage>
</organism>
<dbReference type="Gene3D" id="3.50.50.60">
    <property type="entry name" value="FAD/NAD(P)-binding domain"/>
    <property type="match status" value="1"/>
</dbReference>
<protein>
    <recommendedName>
        <fullName evidence="5">Glucose-methanol-choline oxidoreductase N-terminal domain-containing protein</fullName>
    </recommendedName>
</protein>
<dbReference type="InterPro" id="IPR000172">
    <property type="entry name" value="GMC_OxRdtase_N"/>
</dbReference>
<dbReference type="Proteomes" id="UP000499080">
    <property type="component" value="Unassembled WGS sequence"/>
</dbReference>
<evidence type="ECO:0000259" key="5">
    <source>
        <dbReference type="Pfam" id="PF00732"/>
    </source>
</evidence>
<evidence type="ECO:0000256" key="1">
    <source>
        <dbReference type="ARBA" id="ARBA00001974"/>
    </source>
</evidence>
<dbReference type="PANTHER" id="PTHR11552">
    <property type="entry name" value="GLUCOSE-METHANOL-CHOLINE GMC OXIDOREDUCTASE"/>
    <property type="match status" value="1"/>
</dbReference>
<keyword evidence="7" id="KW-1185">Reference proteome</keyword>
<dbReference type="Pfam" id="PF00732">
    <property type="entry name" value="GMC_oxred_N"/>
    <property type="match status" value="1"/>
</dbReference>
<comment type="cofactor">
    <cofactor evidence="1">
        <name>FAD</name>
        <dbReference type="ChEBI" id="CHEBI:57692"/>
    </cofactor>
</comment>
<evidence type="ECO:0000313" key="7">
    <source>
        <dbReference type="Proteomes" id="UP000499080"/>
    </source>
</evidence>
<dbReference type="OrthoDB" id="6435988at2759"/>
<keyword evidence="3" id="KW-0285">Flavoprotein</keyword>
<sequence length="61" mass="6820">MQICLIIIENRMAKGVIFDFEGETREVRAYKEVILSAGTTNTAQLLMLSGIGPRAELKKHN</sequence>